<feature type="compositionally biased region" description="Basic and acidic residues" evidence="1">
    <location>
        <begin position="413"/>
        <end position="422"/>
    </location>
</feature>
<feature type="region of interest" description="Disordered" evidence="1">
    <location>
        <begin position="333"/>
        <end position="461"/>
    </location>
</feature>
<feature type="region of interest" description="Disordered" evidence="1">
    <location>
        <begin position="107"/>
        <end position="145"/>
    </location>
</feature>
<proteinExistence type="predicted"/>
<accession>A0A6J4INE6</accession>
<organism evidence="2">
    <name type="scientific">uncultured Mycobacteriales bacterium</name>
    <dbReference type="NCBI Taxonomy" id="581187"/>
    <lineage>
        <taxon>Bacteria</taxon>
        <taxon>Bacillati</taxon>
        <taxon>Actinomycetota</taxon>
        <taxon>Actinomycetes</taxon>
        <taxon>Mycobacteriales</taxon>
        <taxon>environmental samples</taxon>
    </lineage>
</organism>
<feature type="compositionally biased region" description="Basic and acidic residues" evidence="1">
    <location>
        <begin position="23"/>
        <end position="36"/>
    </location>
</feature>
<feature type="region of interest" description="Disordered" evidence="1">
    <location>
        <begin position="184"/>
        <end position="205"/>
    </location>
</feature>
<reference evidence="2" key="1">
    <citation type="submission" date="2020-02" db="EMBL/GenBank/DDBJ databases">
        <authorList>
            <person name="Meier V. D."/>
        </authorList>
    </citation>
    <scope>NUCLEOTIDE SEQUENCE</scope>
    <source>
        <strain evidence="2">AVDCRST_MAG41</strain>
    </source>
</reference>
<dbReference type="AlphaFoldDB" id="A0A6J4INE6"/>
<feature type="region of interest" description="Disordered" evidence="1">
    <location>
        <begin position="1"/>
        <end position="88"/>
    </location>
</feature>
<feature type="compositionally biased region" description="Basic and acidic residues" evidence="1">
    <location>
        <begin position="369"/>
        <end position="381"/>
    </location>
</feature>
<evidence type="ECO:0000256" key="1">
    <source>
        <dbReference type="SAM" id="MobiDB-lite"/>
    </source>
</evidence>
<gene>
    <name evidence="2" type="ORF">AVDCRST_MAG41-2156</name>
</gene>
<protein>
    <submittedName>
        <fullName evidence="2">Uncharacterized protein</fullName>
    </submittedName>
</protein>
<feature type="compositionally biased region" description="Basic and acidic residues" evidence="1">
    <location>
        <begin position="186"/>
        <end position="198"/>
    </location>
</feature>
<feature type="non-terminal residue" evidence="2">
    <location>
        <position position="1"/>
    </location>
</feature>
<dbReference type="EMBL" id="CADCTP010000194">
    <property type="protein sequence ID" value="CAA9255557.1"/>
    <property type="molecule type" value="Genomic_DNA"/>
</dbReference>
<sequence length="461" mass="48854">RVAVPAGVRQVGARPGRPGGEAGADRRVRSARPGEGRHRRAGAGADQLGPGEHRRRQHHDRGDAATGGGGELHTDAVPLGEPGDHVQAEPLGDRQVDLARRAEQPVGLGHLGRGHPDAPVLDGDQLGAGGVGQRPAAHHDRDPGRGEVDRVLQQLREQVGQVGDAAADDGQRLVQRVVDPVQVLDLGDRGPDDVDQGDRLPPGPRRVLAGEDQQALGVAADAGRQVVQPEQVGQRVRVPLVVLEPVEQLQLPVEQVLVAPGQVDQQVGGELAPPELGLGQPLGQPQRPALLVLGGLPEEDHADAGGEHRDAVDQRPLPRVVLRGLVVEHQVRHEARPDAVTEHREQDVQQERHPVLVERDEADGDEEVEVRLDGAVREAHQRPGAVGQPEGDEPGGDPAGPHQVPGDQGGQRQGERLGDLRHAHPAQHAEEEEGGQVRGQEDLEQPMATLPRLVAEGVAPG</sequence>
<feature type="compositionally biased region" description="Basic and acidic residues" evidence="1">
    <location>
        <begin position="333"/>
        <end position="359"/>
    </location>
</feature>
<evidence type="ECO:0000313" key="2">
    <source>
        <dbReference type="EMBL" id="CAA9255557.1"/>
    </source>
</evidence>
<name>A0A6J4INE6_9ACTN</name>